<feature type="region of interest" description="Disordered" evidence="1">
    <location>
        <begin position="89"/>
        <end position="108"/>
    </location>
</feature>
<evidence type="ECO:0000313" key="3">
    <source>
        <dbReference type="Proteomes" id="UP001558613"/>
    </source>
</evidence>
<name>A0ABR3NKA9_9TELE</name>
<evidence type="ECO:0000256" key="1">
    <source>
        <dbReference type="SAM" id="MobiDB-lite"/>
    </source>
</evidence>
<proteinExistence type="predicted"/>
<accession>A0ABR3NKA9</accession>
<evidence type="ECO:0000313" key="2">
    <source>
        <dbReference type="EMBL" id="KAL1277227.1"/>
    </source>
</evidence>
<sequence length="127" mass="14906">MTFNELKQEYECNPEKSKIKFDKSKFEDAKKEHESDMKEFEFKTVEENLIRDLEKIKTEKSNLLHDAYVTIMSLSQIALKATQRFQSSTSGFLDSQPEGGGKNKWTKTLGSEENWKNMRKIRGLYKL</sequence>
<comment type="caution">
    <text evidence="2">The sequence shown here is derived from an EMBL/GenBank/DDBJ whole genome shotgun (WGS) entry which is preliminary data.</text>
</comment>
<organism evidence="2 3">
    <name type="scientific">Cirrhinus molitorella</name>
    <name type="common">mud carp</name>
    <dbReference type="NCBI Taxonomy" id="172907"/>
    <lineage>
        <taxon>Eukaryota</taxon>
        <taxon>Metazoa</taxon>
        <taxon>Chordata</taxon>
        <taxon>Craniata</taxon>
        <taxon>Vertebrata</taxon>
        <taxon>Euteleostomi</taxon>
        <taxon>Actinopterygii</taxon>
        <taxon>Neopterygii</taxon>
        <taxon>Teleostei</taxon>
        <taxon>Ostariophysi</taxon>
        <taxon>Cypriniformes</taxon>
        <taxon>Cyprinidae</taxon>
        <taxon>Labeoninae</taxon>
        <taxon>Labeonini</taxon>
        <taxon>Cirrhinus</taxon>
    </lineage>
</organism>
<dbReference type="Proteomes" id="UP001558613">
    <property type="component" value="Unassembled WGS sequence"/>
</dbReference>
<keyword evidence="3" id="KW-1185">Reference proteome</keyword>
<reference evidence="2 3" key="1">
    <citation type="submission" date="2023-09" db="EMBL/GenBank/DDBJ databases">
        <authorList>
            <person name="Wang M."/>
        </authorList>
    </citation>
    <scope>NUCLEOTIDE SEQUENCE [LARGE SCALE GENOMIC DNA]</scope>
    <source>
        <strain evidence="2">GT-2023</strain>
        <tissue evidence="2">Liver</tissue>
    </source>
</reference>
<gene>
    <name evidence="2" type="ORF">QQF64_023900</name>
</gene>
<dbReference type="EMBL" id="JAYMGO010000003">
    <property type="protein sequence ID" value="KAL1277227.1"/>
    <property type="molecule type" value="Genomic_DNA"/>
</dbReference>
<protein>
    <submittedName>
        <fullName evidence="2">Uncharacterized protein</fullName>
    </submittedName>
</protein>